<keyword evidence="1" id="KW-1133">Transmembrane helix</keyword>
<evidence type="ECO:0000256" key="1">
    <source>
        <dbReference type="SAM" id="Phobius"/>
    </source>
</evidence>
<accession>A0A7R9H5U5</accession>
<keyword evidence="1" id="KW-0472">Membrane</keyword>
<reference evidence="2" key="1">
    <citation type="submission" date="2020-11" db="EMBL/GenBank/DDBJ databases">
        <authorList>
            <person name="Tran Van P."/>
        </authorList>
    </citation>
    <scope>NUCLEOTIDE SEQUENCE</scope>
</reference>
<gene>
    <name evidence="2" type="ORF">TPSB3V08_LOCUS6623</name>
</gene>
<name>A0A7R9H5U5_TIMPO</name>
<dbReference type="AlphaFoldDB" id="A0A7R9H5U5"/>
<protein>
    <submittedName>
        <fullName evidence="2">Uncharacterized protein</fullName>
    </submittedName>
</protein>
<feature type="transmembrane region" description="Helical" evidence="1">
    <location>
        <begin position="97"/>
        <end position="116"/>
    </location>
</feature>
<dbReference type="EMBL" id="OD003955">
    <property type="protein sequence ID" value="CAD7408998.1"/>
    <property type="molecule type" value="Genomic_DNA"/>
</dbReference>
<proteinExistence type="predicted"/>
<keyword evidence="1" id="KW-0812">Transmembrane</keyword>
<evidence type="ECO:0000313" key="2">
    <source>
        <dbReference type="EMBL" id="CAD7408998.1"/>
    </source>
</evidence>
<organism evidence="2">
    <name type="scientific">Timema poppense</name>
    <name type="common">Walking stick</name>
    <dbReference type="NCBI Taxonomy" id="170557"/>
    <lineage>
        <taxon>Eukaryota</taxon>
        <taxon>Metazoa</taxon>
        <taxon>Ecdysozoa</taxon>
        <taxon>Arthropoda</taxon>
        <taxon>Hexapoda</taxon>
        <taxon>Insecta</taxon>
        <taxon>Pterygota</taxon>
        <taxon>Neoptera</taxon>
        <taxon>Polyneoptera</taxon>
        <taxon>Phasmatodea</taxon>
        <taxon>Timematodea</taxon>
        <taxon>Timematoidea</taxon>
        <taxon>Timematidae</taxon>
        <taxon>Timema</taxon>
    </lineage>
</organism>
<sequence length="117" mass="13073">MRGGRRETHLRKSSLTTTDQDISVDFPVTGKLDDLALVSTDARPSGNFLGLVVDCCPYTHATHTTSDKAKVSEHEKASVAVPQMFITTNNLCNYNRFILFHISLGLYLKSSFMFLFL</sequence>